<keyword evidence="5 10" id="KW-0436">Ligase</keyword>
<dbReference type="CDD" id="cd00808">
    <property type="entry name" value="GluRS_core"/>
    <property type="match status" value="1"/>
</dbReference>
<evidence type="ECO:0000256" key="5">
    <source>
        <dbReference type="ARBA" id="ARBA00022598"/>
    </source>
</evidence>
<sequence length="483" mass="54372">MNAQSQIRVRFAPSPTGHLHVGGARSALFNWLYARNRSGVFVLRIEDTDRERSSEAMVQGILDGMDWLGIEPDEGPFFQSREQKRHAEDAARLLEDGKAYRCYCTTEELQEHRERMSGSGKPGPTCPGGCRSLVMVDDGRPFALRFAVPPGEISWDDLVHGETSFDGDSLEDFIILRSDGTPTYMLSVVSDDAAQRITDVIRGDDHISNTPKQILLYQALGYPVPRFGHMPLILGEDKKRLSKRHGAVSVLQYRDEGFLPGAMFNFLALLGWSPGDDRQQIDSKTLVQEFSLDGIGKAGAVFDRAKLEWLNGLYINELSSHDLEEAVRPGLQAAGLWSDDLRTERKEWFRKLLLLLQPRCRTLQDFPAQAARMLDGCDDFEYEEKAARKHLKGDLLRDNMVELTGRLEIVPNWRQVELEALFRTLAEERDVSAGKLIHPVRLAVTGSGSSPGLFEVLELLGRDRTLARLERLVEFLTKRPAPL</sequence>
<keyword evidence="8 10" id="KW-0648">Protein biosynthesis</keyword>
<dbReference type="InterPro" id="IPR008925">
    <property type="entry name" value="aa_tRNA-synth_I_cd-bd_sf"/>
</dbReference>
<dbReference type="AlphaFoldDB" id="A0A8J6Y1G6"/>
<dbReference type="Gene3D" id="3.40.50.620">
    <property type="entry name" value="HUPs"/>
    <property type="match status" value="1"/>
</dbReference>
<dbReference type="Gene3D" id="1.10.10.350">
    <property type="match status" value="1"/>
</dbReference>
<dbReference type="GO" id="GO:0004818">
    <property type="term" value="F:glutamate-tRNA ligase activity"/>
    <property type="evidence" value="ECO:0007669"/>
    <property type="project" value="UniProtKB-UniRule"/>
</dbReference>
<proteinExistence type="inferred from homology"/>
<dbReference type="PANTHER" id="PTHR43311:SF2">
    <property type="entry name" value="GLUTAMATE--TRNA LIGASE, MITOCHONDRIAL-RELATED"/>
    <property type="match status" value="1"/>
</dbReference>
<evidence type="ECO:0000256" key="2">
    <source>
        <dbReference type="ARBA" id="ARBA00007894"/>
    </source>
</evidence>
<dbReference type="EMBL" id="JACXWD010000014">
    <property type="protein sequence ID" value="MBD3867689.1"/>
    <property type="molecule type" value="Genomic_DNA"/>
</dbReference>
<dbReference type="InterPro" id="IPR045462">
    <property type="entry name" value="aa-tRNA-synth_I_cd-bd"/>
</dbReference>
<dbReference type="GO" id="GO:0006424">
    <property type="term" value="P:glutamyl-tRNA aminoacylation"/>
    <property type="evidence" value="ECO:0007669"/>
    <property type="project" value="UniProtKB-UniRule"/>
</dbReference>
<dbReference type="InterPro" id="IPR020058">
    <property type="entry name" value="Glu/Gln-tRNA-synth_Ib_cat-dom"/>
</dbReference>
<gene>
    <name evidence="10" type="primary">gltX</name>
    <name evidence="13" type="ORF">IFK94_06155</name>
</gene>
<dbReference type="Proteomes" id="UP000648239">
    <property type="component" value="Unassembled WGS sequence"/>
</dbReference>
<feature type="domain" description="Aminoacyl-tRNA synthetase class I anticodon-binding" evidence="12">
    <location>
        <begin position="331"/>
        <end position="472"/>
    </location>
</feature>
<evidence type="ECO:0000256" key="6">
    <source>
        <dbReference type="ARBA" id="ARBA00022741"/>
    </source>
</evidence>
<dbReference type="PANTHER" id="PTHR43311">
    <property type="entry name" value="GLUTAMATE--TRNA LIGASE"/>
    <property type="match status" value="1"/>
</dbReference>
<dbReference type="InterPro" id="IPR001412">
    <property type="entry name" value="aa-tRNA-synth_I_CS"/>
</dbReference>
<evidence type="ECO:0000313" key="13">
    <source>
        <dbReference type="EMBL" id="MBD3867689.1"/>
    </source>
</evidence>
<dbReference type="InterPro" id="IPR014729">
    <property type="entry name" value="Rossmann-like_a/b/a_fold"/>
</dbReference>
<dbReference type="SUPFAM" id="SSF52374">
    <property type="entry name" value="Nucleotidylyl transferase"/>
    <property type="match status" value="1"/>
</dbReference>
<comment type="subcellular location">
    <subcellularLocation>
        <location evidence="1 10">Cytoplasm</location>
    </subcellularLocation>
</comment>
<evidence type="ECO:0000313" key="14">
    <source>
        <dbReference type="Proteomes" id="UP000648239"/>
    </source>
</evidence>
<reference evidence="13 14" key="1">
    <citation type="submission" date="2020-08" db="EMBL/GenBank/DDBJ databases">
        <title>Acidobacteriota in marine sediments use diverse sulfur dissimilation pathways.</title>
        <authorList>
            <person name="Wasmund K."/>
        </authorList>
    </citation>
    <scope>NUCLEOTIDE SEQUENCE [LARGE SCALE GENOMIC DNA]</scope>
    <source>
        <strain evidence="13">MAG AM4</strain>
    </source>
</reference>
<evidence type="ECO:0000256" key="10">
    <source>
        <dbReference type="HAMAP-Rule" id="MF_00022"/>
    </source>
</evidence>
<evidence type="ECO:0000256" key="3">
    <source>
        <dbReference type="ARBA" id="ARBA00011245"/>
    </source>
</evidence>
<dbReference type="NCBIfam" id="TIGR00464">
    <property type="entry name" value="gltX_bact"/>
    <property type="match status" value="1"/>
</dbReference>
<name>A0A8J6Y1G6_9BACT</name>
<evidence type="ECO:0000256" key="9">
    <source>
        <dbReference type="ARBA" id="ARBA00023146"/>
    </source>
</evidence>
<dbReference type="GO" id="GO:0005524">
    <property type="term" value="F:ATP binding"/>
    <property type="evidence" value="ECO:0007669"/>
    <property type="project" value="UniProtKB-UniRule"/>
</dbReference>
<dbReference type="InterPro" id="IPR000924">
    <property type="entry name" value="Glu/Gln-tRNA-synth"/>
</dbReference>
<evidence type="ECO:0000259" key="11">
    <source>
        <dbReference type="Pfam" id="PF00749"/>
    </source>
</evidence>
<dbReference type="EC" id="6.1.1.17" evidence="10"/>
<feature type="short sequence motif" description="'HIGH' region" evidence="10">
    <location>
        <begin position="13"/>
        <end position="23"/>
    </location>
</feature>
<evidence type="ECO:0000256" key="4">
    <source>
        <dbReference type="ARBA" id="ARBA00022490"/>
    </source>
</evidence>
<comment type="function">
    <text evidence="10">Catalyzes the attachment of glutamate to tRNA(Glu) in a two-step reaction: glutamate is first activated by ATP to form Glu-AMP and then transferred to the acceptor end of tRNA(Glu).</text>
</comment>
<dbReference type="FunFam" id="3.40.50.620:FF:000007">
    <property type="entry name" value="Glutamate--tRNA ligase"/>
    <property type="match status" value="1"/>
</dbReference>
<comment type="catalytic activity">
    <reaction evidence="10">
        <text>tRNA(Glu) + L-glutamate + ATP = L-glutamyl-tRNA(Glu) + AMP + diphosphate</text>
        <dbReference type="Rhea" id="RHEA:23540"/>
        <dbReference type="Rhea" id="RHEA-COMP:9663"/>
        <dbReference type="Rhea" id="RHEA-COMP:9680"/>
        <dbReference type="ChEBI" id="CHEBI:29985"/>
        <dbReference type="ChEBI" id="CHEBI:30616"/>
        <dbReference type="ChEBI" id="CHEBI:33019"/>
        <dbReference type="ChEBI" id="CHEBI:78442"/>
        <dbReference type="ChEBI" id="CHEBI:78520"/>
        <dbReference type="ChEBI" id="CHEBI:456215"/>
        <dbReference type="EC" id="6.1.1.17"/>
    </reaction>
</comment>
<dbReference type="InterPro" id="IPR049940">
    <property type="entry name" value="GluQ/Sye"/>
</dbReference>
<dbReference type="HAMAP" id="MF_00022">
    <property type="entry name" value="Glu_tRNA_synth_type1"/>
    <property type="match status" value="1"/>
</dbReference>
<dbReference type="GO" id="GO:0000049">
    <property type="term" value="F:tRNA binding"/>
    <property type="evidence" value="ECO:0007669"/>
    <property type="project" value="InterPro"/>
</dbReference>
<comment type="similarity">
    <text evidence="2 10">Belongs to the class-I aminoacyl-tRNA synthetase family. Glutamate--tRNA ligase type 1 subfamily.</text>
</comment>
<organism evidence="13 14">
    <name type="scientific">Candidatus Polarisedimenticola svalbardensis</name>
    <dbReference type="NCBI Taxonomy" id="2886004"/>
    <lineage>
        <taxon>Bacteria</taxon>
        <taxon>Pseudomonadati</taxon>
        <taxon>Acidobacteriota</taxon>
        <taxon>Candidatus Polarisedimenticolia</taxon>
        <taxon>Candidatus Polarisedimenticolales</taxon>
        <taxon>Candidatus Polarisedimenticolaceae</taxon>
        <taxon>Candidatus Polarisedimenticola</taxon>
    </lineage>
</organism>
<evidence type="ECO:0000256" key="8">
    <source>
        <dbReference type="ARBA" id="ARBA00022917"/>
    </source>
</evidence>
<dbReference type="SUPFAM" id="SSF48163">
    <property type="entry name" value="An anticodon-binding domain of class I aminoacyl-tRNA synthetases"/>
    <property type="match status" value="1"/>
</dbReference>
<dbReference type="InterPro" id="IPR033910">
    <property type="entry name" value="GluRS_core"/>
</dbReference>
<accession>A0A8J6Y1G6</accession>
<evidence type="ECO:0000259" key="12">
    <source>
        <dbReference type="Pfam" id="PF19269"/>
    </source>
</evidence>
<feature type="short sequence motif" description="'KMSKS' region" evidence="10">
    <location>
        <begin position="240"/>
        <end position="244"/>
    </location>
</feature>
<dbReference type="Pfam" id="PF19269">
    <property type="entry name" value="Anticodon_2"/>
    <property type="match status" value="1"/>
</dbReference>
<dbReference type="PROSITE" id="PS00178">
    <property type="entry name" value="AA_TRNA_LIGASE_I"/>
    <property type="match status" value="1"/>
</dbReference>
<feature type="binding site" evidence="10">
    <location>
        <position position="243"/>
    </location>
    <ligand>
        <name>ATP</name>
        <dbReference type="ChEBI" id="CHEBI:30616"/>
    </ligand>
</feature>
<comment type="subunit">
    <text evidence="3 10">Monomer.</text>
</comment>
<keyword evidence="7 10" id="KW-0067">ATP-binding</keyword>
<dbReference type="GO" id="GO:0005829">
    <property type="term" value="C:cytosol"/>
    <property type="evidence" value="ECO:0007669"/>
    <property type="project" value="TreeGrafter"/>
</dbReference>
<keyword evidence="6 10" id="KW-0547">Nucleotide-binding</keyword>
<dbReference type="GO" id="GO:0008270">
    <property type="term" value="F:zinc ion binding"/>
    <property type="evidence" value="ECO:0007669"/>
    <property type="project" value="InterPro"/>
</dbReference>
<dbReference type="InterPro" id="IPR004527">
    <property type="entry name" value="Glu-tRNA-ligase_bac/mito"/>
</dbReference>
<keyword evidence="4 10" id="KW-0963">Cytoplasm</keyword>
<evidence type="ECO:0000256" key="1">
    <source>
        <dbReference type="ARBA" id="ARBA00004496"/>
    </source>
</evidence>
<dbReference type="InterPro" id="IPR020751">
    <property type="entry name" value="aa-tRNA-synth_I_codon-bd_sub2"/>
</dbReference>
<protein>
    <recommendedName>
        <fullName evidence="10">Glutamate--tRNA ligase</fullName>
        <ecNumber evidence="10">6.1.1.17</ecNumber>
    </recommendedName>
    <alternativeName>
        <fullName evidence="10">Glutamyl-tRNA synthetase</fullName>
        <shortName evidence="10">GluRS</shortName>
    </alternativeName>
</protein>
<comment type="caution">
    <text evidence="13">The sequence shown here is derived from an EMBL/GenBank/DDBJ whole genome shotgun (WGS) entry which is preliminary data.</text>
</comment>
<feature type="domain" description="Glutamyl/glutaminyl-tRNA synthetase class Ib catalytic" evidence="11">
    <location>
        <begin position="6"/>
        <end position="309"/>
    </location>
</feature>
<comment type="caution">
    <text evidence="10">Lacks conserved residue(s) required for the propagation of feature annotation.</text>
</comment>
<evidence type="ECO:0000256" key="7">
    <source>
        <dbReference type="ARBA" id="ARBA00022840"/>
    </source>
</evidence>
<dbReference type="PRINTS" id="PR00987">
    <property type="entry name" value="TRNASYNTHGLU"/>
</dbReference>
<dbReference type="Pfam" id="PF00749">
    <property type="entry name" value="tRNA-synt_1c"/>
    <property type="match status" value="1"/>
</dbReference>
<keyword evidence="9 10" id="KW-0030">Aminoacyl-tRNA synthetase</keyword>